<dbReference type="Pfam" id="PF03772">
    <property type="entry name" value="Competence"/>
    <property type="match status" value="1"/>
</dbReference>
<evidence type="ECO:0000256" key="1">
    <source>
        <dbReference type="ARBA" id="ARBA00004651"/>
    </source>
</evidence>
<evidence type="ECO:0000259" key="7">
    <source>
        <dbReference type="Pfam" id="PF03772"/>
    </source>
</evidence>
<feature type="transmembrane region" description="Helical" evidence="6">
    <location>
        <begin position="210"/>
        <end position="229"/>
    </location>
</feature>
<evidence type="ECO:0000256" key="3">
    <source>
        <dbReference type="ARBA" id="ARBA00022692"/>
    </source>
</evidence>
<evidence type="ECO:0000256" key="4">
    <source>
        <dbReference type="ARBA" id="ARBA00022989"/>
    </source>
</evidence>
<feature type="transmembrane region" description="Helical" evidence="6">
    <location>
        <begin position="142"/>
        <end position="159"/>
    </location>
</feature>
<dbReference type="Proteomes" id="UP000177159">
    <property type="component" value="Unassembled WGS sequence"/>
</dbReference>
<dbReference type="InterPro" id="IPR004477">
    <property type="entry name" value="ComEC_N"/>
</dbReference>
<accession>A0A1F7GUP0</accession>
<dbReference type="PANTHER" id="PTHR30619">
    <property type="entry name" value="DNA INTERNALIZATION/COMPETENCE PROTEIN COMEC/REC2"/>
    <property type="match status" value="1"/>
</dbReference>
<dbReference type="NCBIfam" id="TIGR00360">
    <property type="entry name" value="ComEC_N-term"/>
    <property type="match status" value="1"/>
</dbReference>
<protein>
    <recommendedName>
        <fullName evidence="7">ComEC/Rec2-related protein domain-containing protein</fullName>
    </recommendedName>
</protein>
<dbReference type="EMBL" id="MFZM01000034">
    <property type="protein sequence ID" value="OGK22759.1"/>
    <property type="molecule type" value="Genomic_DNA"/>
</dbReference>
<keyword evidence="3 6" id="KW-0812">Transmembrane</keyword>
<name>A0A1F7GUP0_9BACT</name>
<sequence>MISPEIFTAVINSYLPEPQASLLNGILFGVDVKASGEFYYQLKRVGLLHIVVLSGINITLLGVMVSHATSKFSKKISACVTIITIVLFILFVGPDPPIVRAGIMGVLSLVAILFERKKFALYSLFISVVCILFFKAEWLKTISFQLSFGATLGIILFGPKVSIAKGTIPSRFKSEITKDLRTTFSAQLFTVPIIFFYFKQISTIAPLSNILVSFFIPPLMIFGFATALFGKIHYILGLLPAYICYGILTYMVFIIKGLSKVPYGFFVWAPQH</sequence>
<dbReference type="PANTHER" id="PTHR30619:SF7">
    <property type="entry name" value="BETA-LACTAMASE DOMAIN PROTEIN"/>
    <property type="match status" value="1"/>
</dbReference>
<evidence type="ECO:0000256" key="6">
    <source>
        <dbReference type="SAM" id="Phobius"/>
    </source>
</evidence>
<evidence type="ECO:0000313" key="8">
    <source>
        <dbReference type="EMBL" id="OGK22759.1"/>
    </source>
</evidence>
<evidence type="ECO:0000313" key="9">
    <source>
        <dbReference type="Proteomes" id="UP000177159"/>
    </source>
</evidence>
<feature type="transmembrane region" description="Helical" evidence="6">
    <location>
        <begin position="119"/>
        <end position="136"/>
    </location>
</feature>
<feature type="transmembrane region" description="Helical" evidence="6">
    <location>
        <begin position="76"/>
        <end position="92"/>
    </location>
</feature>
<keyword evidence="2" id="KW-1003">Cell membrane</keyword>
<feature type="transmembrane region" description="Helical" evidence="6">
    <location>
        <begin position="98"/>
        <end position="114"/>
    </location>
</feature>
<feature type="transmembrane region" description="Helical" evidence="6">
    <location>
        <begin position="45"/>
        <end position="64"/>
    </location>
</feature>
<evidence type="ECO:0000256" key="5">
    <source>
        <dbReference type="ARBA" id="ARBA00023136"/>
    </source>
</evidence>
<dbReference type="InterPro" id="IPR052159">
    <property type="entry name" value="Competence_DNA_uptake"/>
</dbReference>
<dbReference type="AlphaFoldDB" id="A0A1F7GUP0"/>
<dbReference type="GO" id="GO:0005886">
    <property type="term" value="C:plasma membrane"/>
    <property type="evidence" value="ECO:0007669"/>
    <property type="project" value="UniProtKB-SubCell"/>
</dbReference>
<feature type="transmembrane region" description="Helical" evidence="6">
    <location>
        <begin position="236"/>
        <end position="255"/>
    </location>
</feature>
<reference evidence="8 9" key="1">
    <citation type="journal article" date="2016" name="Nat. Commun.">
        <title>Thousands of microbial genomes shed light on interconnected biogeochemical processes in an aquifer system.</title>
        <authorList>
            <person name="Anantharaman K."/>
            <person name="Brown C.T."/>
            <person name="Hug L.A."/>
            <person name="Sharon I."/>
            <person name="Castelle C.J."/>
            <person name="Probst A.J."/>
            <person name="Thomas B.C."/>
            <person name="Singh A."/>
            <person name="Wilkins M.J."/>
            <person name="Karaoz U."/>
            <person name="Brodie E.L."/>
            <person name="Williams K.H."/>
            <person name="Hubbard S.S."/>
            <person name="Banfield J.F."/>
        </authorList>
    </citation>
    <scope>NUCLEOTIDE SEQUENCE [LARGE SCALE GENOMIC DNA]</scope>
</reference>
<gene>
    <name evidence="8" type="ORF">A3C24_01660</name>
</gene>
<feature type="domain" description="ComEC/Rec2-related protein" evidence="7">
    <location>
        <begin position="27"/>
        <end position="268"/>
    </location>
</feature>
<evidence type="ECO:0000256" key="2">
    <source>
        <dbReference type="ARBA" id="ARBA00022475"/>
    </source>
</evidence>
<keyword evidence="4 6" id="KW-1133">Transmembrane helix</keyword>
<keyword evidence="5 6" id="KW-0472">Membrane</keyword>
<comment type="subcellular location">
    <subcellularLocation>
        <location evidence="1">Cell membrane</location>
        <topology evidence="1">Multi-pass membrane protein</topology>
    </subcellularLocation>
</comment>
<proteinExistence type="predicted"/>
<organism evidence="8 9">
    <name type="scientific">Candidatus Roizmanbacteria bacterium RIFCSPHIGHO2_02_FULL_37_24</name>
    <dbReference type="NCBI Taxonomy" id="1802037"/>
    <lineage>
        <taxon>Bacteria</taxon>
        <taxon>Candidatus Roizmaniibacteriota</taxon>
    </lineage>
</organism>
<feature type="transmembrane region" description="Helical" evidence="6">
    <location>
        <begin position="180"/>
        <end position="198"/>
    </location>
</feature>
<comment type="caution">
    <text evidence="8">The sequence shown here is derived from an EMBL/GenBank/DDBJ whole genome shotgun (WGS) entry which is preliminary data.</text>
</comment>